<feature type="transmembrane region" description="Helical" evidence="9">
    <location>
        <begin position="21"/>
        <end position="42"/>
    </location>
</feature>
<dbReference type="PRINTS" id="PR00344">
    <property type="entry name" value="BCTRLSENSOR"/>
</dbReference>
<keyword evidence="7" id="KW-0067">ATP-binding</keyword>
<dbReference type="SUPFAM" id="SSF47384">
    <property type="entry name" value="Homodimeric domain of signal transducing histidine kinase"/>
    <property type="match status" value="1"/>
</dbReference>
<keyword evidence="9" id="KW-0812">Transmembrane</keyword>
<evidence type="ECO:0000313" key="11">
    <source>
        <dbReference type="EMBL" id="KAA0258920.1"/>
    </source>
</evidence>
<keyword evidence="3" id="KW-0597">Phosphoprotein</keyword>
<dbReference type="Pfam" id="PF00512">
    <property type="entry name" value="HisKA"/>
    <property type="match status" value="1"/>
</dbReference>
<dbReference type="InterPro" id="IPR036097">
    <property type="entry name" value="HisK_dim/P_sf"/>
</dbReference>
<keyword evidence="9" id="KW-1133">Transmembrane helix</keyword>
<dbReference type="InterPro" id="IPR003594">
    <property type="entry name" value="HATPase_dom"/>
</dbReference>
<evidence type="ECO:0000256" key="4">
    <source>
        <dbReference type="ARBA" id="ARBA00022679"/>
    </source>
</evidence>
<keyword evidence="5" id="KW-0547">Nucleotide-binding</keyword>
<dbReference type="PANTHER" id="PTHR43065:SF10">
    <property type="entry name" value="PEROXIDE STRESS-ACTIVATED HISTIDINE KINASE MAK3"/>
    <property type="match status" value="1"/>
</dbReference>
<dbReference type="RefSeq" id="WP_149265680.1">
    <property type="nucleotide sequence ID" value="NZ_VFJB01000003.1"/>
</dbReference>
<reference evidence="11 12" key="1">
    <citation type="submission" date="2019-06" db="EMBL/GenBank/DDBJ databases">
        <title>Genomic insights into carbon and energy metabolism of Deferribacter autotrophicus revealed new metabolic traits in the phylum Deferribacteres.</title>
        <authorList>
            <person name="Slobodkin A.I."/>
            <person name="Slobodkina G.B."/>
            <person name="Allioux M."/>
            <person name="Alain K."/>
            <person name="Jebbar M."/>
            <person name="Shadrin V."/>
            <person name="Kublanov I.V."/>
            <person name="Toshchakov S.V."/>
            <person name="Bonch-Osmolovskaya E.A."/>
        </authorList>
    </citation>
    <scope>NUCLEOTIDE SEQUENCE [LARGE SCALE GENOMIC DNA]</scope>
    <source>
        <strain evidence="11 12">SL50</strain>
    </source>
</reference>
<evidence type="ECO:0000256" key="6">
    <source>
        <dbReference type="ARBA" id="ARBA00022777"/>
    </source>
</evidence>
<dbReference type="SUPFAM" id="SSF55874">
    <property type="entry name" value="ATPase domain of HSP90 chaperone/DNA topoisomerase II/histidine kinase"/>
    <property type="match status" value="1"/>
</dbReference>
<evidence type="ECO:0000256" key="1">
    <source>
        <dbReference type="ARBA" id="ARBA00000085"/>
    </source>
</evidence>
<dbReference type="Proteomes" id="UP000322876">
    <property type="component" value="Unassembled WGS sequence"/>
</dbReference>
<dbReference type="PROSITE" id="PS50109">
    <property type="entry name" value="HIS_KIN"/>
    <property type="match status" value="1"/>
</dbReference>
<organism evidence="11 12">
    <name type="scientific">Deferribacter autotrophicus</name>
    <dbReference type="NCBI Taxonomy" id="500465"/>
    <lineage>
        <taxon>Bacteria</taxon>
        <taxon>Pseudomonadati</taxon>
        <taxon>Deferribacterota</taxon>
        <taxon>Deferribacteres</taxon>
        <taxon>Deferribacterales</taxon>
        <taxon>Deferribacteraceae</taxon>
        <taxon>Deferribacter</taxon>
    </lineage>
</organism>
<dbReference type="InterPro" id="IPR005467">
    <property type="entry name" value="His_kinase_dom"/>
</dbReference>
<proteinExistence type="predicted"/>
<dbReference type="EC" id="2.7.13.3" evidence="2"/>
<dbReference type="GO" id="GO:0005524">
    <property type="term" value="F:ATP binding"/>
    <property type="evidence" value="ECO:0007669"/>
    <property type="project" value="UniProtKB-KW"/>
</dbReference>
<dbReference type="InterPro" id="IPR003661">
    <property type="entry name" value="HisK_dim/P_dom"/>
</dbReference>
<evidence type="ECO:0000256" key="3">
    <source>
        <dbReference type="ARBA" id="ARBA00022553"/>
    </source>
</evidence>
<feature type="domain" description="Histidine kinase" evidence="10">
    <location>
        <begin position="245"/>
        <end position="450"/>
    </location>
</feature>
<dbReference type="SMART" id="SM00388">
    <property type="entry name" value="HisKA"/>
    <property type="match status" value="1"/>
</dbReference>
<keyword evidence="12" id="KW-1185">Reference proteome</keyword>
<name>A0A5A8F5F0_9BACT</name>
<comment type="caution">
    <text evidence="11">The sequence shown here is derived from an EMBL/GenBank/DDBJ whole genome shotgun (WGS) entry which is preliminary data.</text>
</comment>
<dbReference type="Pfam" id="PF02518">
    <property type="entry name" value="HATPase_c"/>
    <property type="match status" value="1"/>
</dbReference>
<evidence type="ECO:0000313" key="12">
    <source>
        <dbReference type="Proteomes" id="UP000322876"/>
    </source>
</evidence>
<dbReference type="Gene3D" id="3.30.565.10">
    <property type="entry name" value="Histidine kinase-like ATPase, C-terminal domain"/>
    <property type="match status" value="1"/>
</dbReference>
<evidence type="ECO:0000256" key="9">
    <source>
        <dbReference type="SAM" id="Phobius"/>
    </source>
</evidence>
<protein>
    <recommendedName>
        <fullName evidence="2">histidine kinase</fullName>
        <ecNumber evidence="2">2.7.13.3</ecNumber>
    </recommendedName>
</protein>
<evidence type="ECO:0000256" key="8">
    <source>
        <dbReference type="ARBA" id="ARBA00023012"/>
    </source>
</evidence>
<dbReference type="Gene3D" id="1.10.287.130">
    <property type="match status" value="1"/>
</dbReference>
<evidence type="ECO:0000256" key="5">
    <source>
        <dbReference type="ARBA" id="ARBA00022741"/>
    </source>
</evidence>
<evidence type="ECO:0000259" key="10">
    <source>
        <dbReference type="PROSITE" id="PS50109"/>
    </source>
</evidence>
<dbReference type="OrthoDB" id="9815750at2"/>
<evidence type="ECO:0000256" key="7">
    <source>
        <dbReference type="ARBA" id="ARBA00022840"/>
    </source>
</evidence>
<sequence length="453" mass="51771">MKDRIDKIRKKFGEFPLTVKFLISSVLVIFFVLIVLNVLIYFDFKNFFIAVDRKDFEKRFKKSLFSATSYYVFRNNWNENMDFSPILNILSNEPNLIEVIIFSPEGKRLSVLYNKNLLKNKAKNEGLSKALSGEISYSIKKVFDVESFGDIKIPEGTEYVQEIYYPVVFGGEVKGVVEIYKDFSEIMSNIDSVRYRASVFSLFGFIIYVLLLYYIVRKIDEKEKALKEKVVYYEKLSILGQFASKMAHEIGTPMHVIMGNIDLIQDVYDDDFIKKRCDNIARQINKIQNIIRNYLYVSKKPEPSYESVRLKDLVSDILSDMSFMVSENISLEADVDDIVVFTDKGFVEQILYNFIKNSADSIGESDGRIKVKSKVDGDFVIIYVIDNGKGVDGKLKDKIFDPFFSTKKTGKGTGLGLAVCKELVEVLGGTIFCESKNGETIFGIKIPLKGKDA</sequence>
<evidence type="ECO:0000256" key="2">
    <source>
        <dbReference type="ARBA" id="ARBA00012438"/>
    </source>
</evidence>
<keyword evidence="9" id="KW-0472">Membrane</keyword>
<feature type="transmembrane region" description="Helical" evidence="9">
    <location>
        <begin position="197"/>
        <end position="216"/>
    </location>
</feature>
<dbReference type="AlphaFoldDB" id="A0A5A8F5F0"/>
<dbReference type="EMBL" id="VFJB01000003">
    <property type="protein sequence ID" value="KAA0258920.1"/>
    <property type="molecule type" value="Genomic_DNA"/>
</dbReference>
<dbReference type="InterPro" id="IPR036890">
    <property type="entry name" value="HATPase_C_sf"/>
</dbReference>
<keyword evidence="8" id="KW-0902">Two-component regulatory system</keyword>
<dbReference type="CDD" id="cd00082">
    <property type="entry name" value="HisKA"/>
    <property type="match status" value="1"/>
</dbReference>
<keyword evidence="4" id="KW-0808">Transferase</keyword>
<comment type="catalytic activity">
    <reaction evidence="1">
        <text>ATP + protein L-histidine = ADP + protein N-phospho-L-histidine.</text>
        <dbReference type="EC" id="2.7.13.3"/>
    </reaction>
</comment>
<dbReference type="GO" id="GO:0000155">
    <property type="term" value="F:phosphorelay sensor kinase activity"/>
    <property type="evidence" value="ECO:0007669"/>
    <property type="project" value="InterPro"/>
</dbReference>
<dbReference type="SMART" id="SM00387">
    <property type="entry name" value="HATPase_c"/>
    <property type="match status" value="1"/>
</dbReference>
<keyword evidence="6 11" id="KW-0418">Kinase</keyword>
<gene>
    <name evidence="11" type="ORF">FHQ18_02950</name>
</gene>
<dbReference type="PANTHER" id="PTHR43065">
    <property type="entry name" value="SENSOR HISTIDINE KINASE"/>
    <property type="match status" value="1"/>
</dbReference>
<dbReference type="InterPro" id="IPR004358">
    <property type="entry name" value="Sig_transdc_His_kin-like_C"/>
</dbReference>
<accession>A0A5A8F5F0</accession>